<organism evidence="2 3">
    <name type="scientific">Hortaea werneckii</name>
    <name type="common">Black yeast</name>
    <name type="synonym">Cladosporium werneckii</name>
    <dbReference type="NCBI Taxonomy" id="91943"/>
    <lineage>
        <taxon>Eukaryota</taxon>
        <taxon>Fungi</taxon>
        <taxon>Dikarya</taxon>
        <taxon>Ascomycota</taxon>
        <taxon>Pezizomycotina</taxon>
        <taxon>Dothideomycetes</taxon>
        <taxon>Dothideomycetidae</taxon>
        <taxon>Mycosphaerellales</taxon>
        <taxon>Teratosphaeriaceae</taxon>
        <taxon>Hortaea</taxon>
    </lineage>
</organism>
<dbReference type="EMBL" id="QWIO01000382">
    <property type="protein sequence ID" value="RMY98270.1"/>
    <property type="molecule type" value="Genomic_DNA"/>
</dbReference>
<evidence type="ECO:0000256" key="1">
    <source>
        <dbReference type="SAM" id="MobiDB-lite"/>
    </source>
</evidence>
<feature type="region of interest" description="Disordered" evidence="1">
    <location>
        <begin position="232"/>
        <end position="391"/>
    </location>
</feature>
<gene>
    <name evidence="2" type="ORF">D0864_04448</name>
</gene>
<feature type="compositionally biased region" description="Polar residues" evidence="1">
    <location>
        <begin position="437"/>
        <end position="451"/>
    </location>
</feature>
<proteinExistence type="predicted"/>
<evidence type="ECO:0000313" key="2">
    <source>
        <dbReference type="EMBL" id="RMY98270.1"/>
    </source>
</evidence>
<comment type="caution">
    <text evidence="2">The sequence shown here is derived from an EMBL/GenBank/DDBJ whole genome shotgun (WGS) entry which is preliminary data.</text>
</comment>
<name>A0A3M7GAS9_HORWE</name>
<feature type="compositionally biased region" description="Polar residues" evidence="1">
    <location>
        <begin position="238"/>
        <end position="265"/>
    </location>
</feature>
<evidence type="ECO:0000313" key="3">
    <source>
        <dbReference type="Proteomes" id="UP000269539"/>
    </source>
</evidence>
<feature type="compositionally biased region" description="Polar residues" evidence="1">
    <location>
        <begin position="323"/>
        <end position="381"/>
    </location>
</feature>
<feature type="compositionally biased region" description="Low complexity" evidence="1">
    <location>
        <begin position="717"/>
        <end position="728"/>
    </location>
</feature>
<feature type="compositionally biased region" description="Low complexity" evidence="1">
    <location>
        <begin position="781"/>
        <end position="793"/>
    </location>
</feature>
<dbReference type="Proteomes" id="UP000269539">
    <property type="component" value="Unassembled WGS sequence"/>
</dbReference>
<feature type="compositionally biased region" description="Low complexity" evidence="1">
    <location>
        <begin position="278"/>
        <end position="310"/>
    </location>
</feature>
<feature type="compositionally biased region" description="Polar residues" evidence="1">
    <location>
        <begin position="729"/>
        <end position="756"/>
    </location>
</feature>
<feature type="compositionally biased region" description="Polar residues" evidence="1">
    <location>
        <begin position="481"/>
        <end position="492"/>
    </location>
</feature>
<protein>
    <submittedName>
        <fullName evidence="2">Uncharacterized protein</fullName>
    </submittedName>
</protein>
<reference evidence="2 3" key="1">
    <citation type="journal article" date="2018" name="BMC Genomics">
        <title>Genomic evidence for intraspecific hybridization in a clonal and extremely halotolerant yeast.</title>
        <authorList>
            <person name="Gostincar C."/>
            <person name="Stajich J.E."/>
            <person name="Zupancic J."/>
            <person name="Zalar P."/>
            <person name="Gunde-Cimerman N."/>
        </authorList>
    </citation>
    <scope>NUCLEOTIDE SEQUENCE [LARGE SCALE GENOMIC DNA]</scope>
    <source>
        <strain evidence="2 3">EXF-10513</strain>
    </source>
</reference>
<sequence length="833" mass="84098">MQHYHIGASFAPGCSLGCQTCAITGDTVQVYYWPPTTATAVENGTLTASASHALNNGALNATGLVTAIVGDATLTSPTIYISYKSLYASNSCHQVGQRYSNTIIPLAKNDDLKSLAYHQLDDMPARPGLSGSPSSWEYEELPFNLTDLTEPVPQSIYMQLPRCQLSLSAYTKAGFEASDFTCSEYGAYKPLIAIPTEVRDLDPAWASCTAWYGGAYDPPKALQGATAVATPEVPTPVEATSASARSKATDSLPSQTATALSTDPTGGSGVEYSEPTASSDDSSENSSKAATATSKASESASGAGESLSRSNPETTAKADPLVDTTQTGALEASQSTADTLTQATSGSHSSDQIASYQAQPTKSEANDLTSKATDGSSNEGPQTEAAFTPSTTNALSILQSAVSSATAFEDPQTIASSATTDLSVAESRLGGNEPIGTASTVSQKQSSSVILQTPDVHATPSNNPGASSDIGKRPPAESSAPEVSTTAGHQQGTVLTIGSVEVTASANPDGVVLQNEDATTTLSGGQVEVTFAGQAVSLNSQSKLAVGSSTYAVPVRDPTSTAIAFSIDGQTYYPSAVSSETNAFEVAGNTVSVGGPAKTLDDGHVVSATDGGLIIDSTSSLLVPHGATATPSAQSEPTLVAIGGSKFTMSGVSGRPSEIVIGSDTLSAGGLAATINGQTISQASDGVIVADGTTLKVPSKTLEGASTRGAGASTLHTSSPSRPAATASITVDSSGSSMVTSEPMRSQGEGDSSSKTGDGHLKSNGADSVSRGGNPNAAVASSMTRSPSSGSSSDLDPEQTTSATASTAVKMECCAQGWPAALVTAFVIMCIVM</sequence>
<feature type="region of interest" description="Disordered" evidence="1">
    <location>
        <begin position="700"/>
        <end position="803"/>
    </location>
</feature>
<accession>A0A3M7GAS9</accession>
<dbReference type="AlphaFoldDB" id="A0A3M7GAS9"/>
<feature type="region of interest" description="Disordered" evidence="1">
    <location>
        <begin position="428"/>
        <end position="492"/>
    </location>
</feature>